<dbReference type="Gene3D" id="3.30.160.60">
    <property type="entry name" value="Classic Zinc Finger"/>
    <property type="match status" value="4"/>
</dbReference>
<evidence type="ECO:0000256" key="6">
    <source>
        <dbReference type="ARBA" id="ARBA00023242"/>
    </source>
</evidence>
<dbReference type="EMBL" id="CAVLEF010000001">
    <property type="protein sequence ID" value="CAK1540214.1"/>
    <property type="molecule type" value="Genomic_DNA"/>
</dbReference>
<dbReference type="PROSITE" id="PS00028">
    <property type="entry name" value="ZINC_FINGER_C2H2_1"/>
    <property type="match status" value="5"/>
</dbReference>
<comment type="caution">
    <text evidence="10">The sequence shown here is derived from an EMBL/GenBank/DDBJ whole genome shotgun (WGS) entry which is preliminary data.</text>
</comment>
<evidence type="ECO:0000256" key="4">
    <source>
        <dbReference type="ARBA" id="ARBA00022771"/>
    </source>
</evidence>
<dbReference type="PANTHER" id="PTHR24406">
    <property type="entry name" value="TRANSCRIPTIONAL REPRESSOR CTCFL-RELATED"/>
    <property type="match status" value="1"/>
</dbReference>
<keyword evidence="2" id="KW-0479">Metal-binding</keyword>
<dbReference type="PROSITE" id="PS50157">
    <property type="entry name" value="ZINC_FINGER_C2H2_2"/>
    <property type="match status" value="5"/>
</dbReference>
<feature type="compositionally biased region" description="Basic and acidic residues" evidence="8">
    <location>
        <begin position="439"/>
        <end position="453"/>
    </location>
</feature>
<dbReference type="Pfam" id="PF00096">
    <property type="entry name" value="zf-C2H2"/>
    <property type="match status" value="1"/>
</dbReference>
<evidence type="ECO:0000256" key="5">
    <source>
        <dbReference type="ARBA" id="ARBA00022833"/>
    </source>
</evidence>
<dbReference type="Pfam" id="PF13912">
    <property type="entry name" value="zf-C2H2_6"/>
    <property type="match status" value="2"/>
</dbReference>
<feature type="compositionally biased region" description="Polar residues" evidence="8">
    <location>
        <begin position="399"/>
        <end position="425"/>
    </location>
</feature>
<evidence type="ECO:0000256" key="2">
    <source>
        <dbReference type="ARBA" id="ARBA00022723"/>
    </source>
</evidence>
<dbReference type="Proteomes" id="UP001497472">
    <property type="component" value="Unassembled WGS sequence"/>
</dbReference>
<keyword evidence="11" id="KW-1185">Reference proteome</keyword>
<keyword evidence="5" id="KW-0862">Zinc</keyword>
<evidence type="ECO:0000259" key="9">
    <source>
        <dbReference type="PROSITE" id="PS50157"/>
    </source>
</evidence>
<name>A0AAV1IWR5_9NEOP</name>
<organism evidence="10 11">
    <name type="scientific">Leptosia nina</name>
    <dbReference type="NCBI Taxonomy" id="320188"/>
    <lineage>
        <taxon>Eukaryota</taxon>
        <taxon>Metazoa</taxon>
        <taxon>Ecdysozoa</taxon>
        <taxon>Arthropoda</taxon>
        <taxon>Hexapoda</taxon>
        <taxon>Insecta</taxon>
        <taxon>Pterygota</taxon>
        <taxon>Neoptera</taxon>
        <taxon>Endopterygota</taxon>
        <taxon>Lepidoptera</taxon>
        <taxon>Glossata</taxon>
        <taxon>Ditrysia</taxon>
        <taxon>Papilionoidea</taxon>
        <taxon>Pieridae</taxon>
        <taxon>Pierinae</taxon>
        <taxon>Leptosia</taxon>
    </lineage>
</organism>
<evidence type="ECO:0000313" key="11">
    <source>
        <dbReference type="Proteomes" id="UP001497472"/>
    </source>
</evidence>
<comment type="subcellular location">
    <subcellularLocation>
        <location evidence="1">Nucleus</location>
    </subcellularLocation>
</comment>
<evidence type="ECO:0000256" key="8">
    <source>
        <dbReference type="SAM" id="MobiDB-lite"/>
    </source>
</evidence>
<dbReference type="SMART" id="SM00355">
    <property type="entry name" value="ZnF_C2H2"/>
    <property type="match status" value="6"/>
</dbReference>
<keyword evidence="4 7" id="KW-0863">Zinc-finger</keyword>
<feature type="domain" description="C2H2-type" evidence="9">
    <location>
        <begin position="286"/>
        <end position="313"/>
    </location>
</feature>
<dbReference type="InterPro" id="IPR050888">
    <property type="entry name" value="ZnF_C2H2-type_TF"/>
</dbReference>
<gene>
    <name evidence="10" type="ORF">LNINA_LOCUS284</name>
</gene>
<keyword evidence="6" id="KW-0539">Nucleus</keyword>
<dbReference type="AlphaFoldDB" id="A0AAV1IWR5"/>
<reference evidence="10 11" key="1">
    <citation type="submission" date="2023-11" db="EMBL/GenBank/DDBJ databases">
        <authorList>
            <person name="Okamura Y."/>
        </authorList>
    </citation>
    <scope>NUCLEOTIDE SEQUENCE [LARGE SCALE GENOMIC DNA]</scope>
</reference>
<proteinExistence type="predicted"/>
<feature type="region of interest" description="Disordered" evidence="8">
    <location>
        <begin position="1"/>
        <end position="21"/>
    </location>
</feature>
<dbReference type="GO" id="GO:0005634">
    <property type="term" value="C:nucleus"/>
    <property type="evidence" value="ECO:0007669"/>
    <property type="project" value="UniProtKB-SubCell"/>
</dbReference>
<evidence type="ECO:0000256" key="7">
    <source>
        <dbReference type="PROSITE-ProRule" id="PRU00042"/>
    </source>
</evidence>
<feature type="region of interest" description="Disordered" evidence="8">
    <location>
        <begin position="396"/>
        <end position="454"/>
    </location>
</feature>
<feature type="compositionally biased region" description="Basic residues" evidence="8">
    <location>
        <begin position="427"/>
        <end position="438"/>
    </location>
</feature>
<dbReference type="GO" id="GO:0008270">
    <property type="term" value="F:zinc ion binding"/>
    <property type="evidence" value="ECO:0007669"/>
    <property type="project" value="UniProtKB-KW"/>
</dbReference>
<feature type="domain" description="C2H2-type" evidence="9">
    <location>
        <begin position="374"/>
        <end position="402"/>
    </location>
</feature>
<feature type="domain" description="C2H2-type" evidence="9">
    <location>
        <begin position="344"/>
        <end position="373"/>
    </location>
</feature>
<evidence type="ECO:0000256" key="3">
    <source>
        <dbReference type="ARBA" id="ARBA00022737"/>
    </source>
</evidence>
<dbReference type="FunFam" id="3.30.160.60:FF:000007">
    <property type="entry name" value="Basic krueppel-like factor 3"/>
    <property type="match status" value="1"/>
</dbReference>
<feature type="domain" description="C2H2-type" evidence="9">
    <location>
        <begin position="314"/>
        <end position="343"/>
    </location>
</feature>
<feature type="domain" description="C2H2-type" evidence="9">
    <location>
        <begin position="212"/>
        <end position="236"/>
    </location>
</feature>
<dbReference type="InterPro" id="IPR036236">
    <property type="entry name" value="Znf_C2H2_sf"/>
</dbReference>
<dbReference type="InterPro" id="IPR013087">
    <property type="entry name" value="Znf_C2H2_type"/>
</dbReference>
<keyword evidence="3" id="KW-0677">Repeat</keyword>
<dbReference type="SUPFAM" id="SSF57667">
    <property type="entry name" value="beta-beta-alpha zinc fingers"/>
    <property type="match status" value="2"/>
</dbReference>
<evidence type="ECO:0000313" key="10">
    <source>
        <dbReference type="EMBL" id="CAK1540214.1"/>
    </source>
</evidence>
<accession>A0AAV1IWR5</accession>
<evidence type="ECO:0000256" key="1">
    <source>
        <dbReference type="ARBA" id="ARBA00004123"/>
    </source>
</evidence>
<protein>
    <recommendedName>
        <fullName evidence="9">C2H2-type domain-containing protein</fullName>
    </recommendedName>
</protein>
<sequence length="636" mass="72168">MSVTSDKGISRKKTQKPNILRRNPKAILRTTKVGIDTESKSTDVFNFLLENNQKLPTLGDSQVYMKSSKSHHANAELISSNYTTKDSEKNLLLTTIDSEEVGASINIDSFLINNTGKQNVQLVTSIKENVDGPEAKADKLCFTFIDDSNTLIVDNYNPDGYLYMDKGSTVNTMVPLSAVSDMQEESRMPTLLNNNASQEVSFDDLTHISMRYKCDELNCKKEFTSEEKLIKHKNTHRKVVRHTAFECPVKKTDFTDAKVNCERVFDTKEELLKHLNEDHTINDAAFECDVCERRFFWAPGLRAHKRAHAAPMSFSCSWPGCGRVFRHPCRLREHNRAHTGAKPYHCTYPNCGWSFRTASKLLRHSRRHTGDRRHPCTTCGRAFLRGEHLRDHYARQHASIDQSNDGTATENTQTKTPQAALTENQKPTKKPIRTTKKTQNKEDSNRKHVDGSRRVLKHSQKFMVELWEGSATLQLLDEKETSDVGVLSKIDSDVLGTEMDVSHKVLESEELTEVVGGEESQSARTHCTWPLQKADYNPPVEDYVIEEDYTEVEQLEGNENNVFTVRSDLFLHGSVFHNEDSEQMCSAVRVCGSDRTLDTELMLDAPSVHLAQEELYSDAVDESSFRVFLMSGEELT</sequence>